<dbReference type="OrthoDB" id="7060663at2"/>
<feature type="transmembrane region" description="Helical" evidence="1">
    <location>
        <begin position="52"/>
        <end position="72"/>
    </location>
</feature>
<dbReference type="InterPro" id="IPR026870">
    <property type="entry name" value="Zinc_ribbon_dom"/>
</dbReference>
<dbReference type="HOGENOM" id="CLU_116596_0_0_0"/>
<dbReference type="AlphaFoldDB" id="D5EHI9"/>
<evidence type="ECO:0000256" key="1">
    <source>
        <dbReference type="SAM" id="Phobius"/>
    </source>
</evidence>
<dbReference type="eggNOG" id="ENOG50333G8">
    <property type="taxonomic scope" value="Bacteria"/>
</dbReference>
<dbReference type="Pfam" id="PF14018">
    <property type="entry name" value="DUF4234"/>
    <property type="match status" value="1"/>
</dbReference>
<dbReference type="Proteomes" id="UP000002366">
    <property type="component" value="Chromosome"/>
</dbReference>
<proteinExistence type="predicted"/>
<dbReference type="InterPro" id="IPR025328">
    <property type="entry name" value="DUF4234"/>
</dbReference>
<feature type="transmembrane region" description="Helical" evidence="1">
    <location>
        <begin position="149"/>
        <end position="168"/>
    </location>
</feature>
<gene>
    <name evidence="4" type="ordered locus">Amico_1910</name>
</gene>
<protein>
    <recommendedName>
        <fullName evidence="6">Zinc-ribbon domain-containing protein</fullName>
    </recommendedName>
</protein>
<name>D5EHI9_AMICL</name>
<evidence type="ECO:0000313" key="5">
    <source>
        <dbReference type="Proteomes" id="UP000002366"/>
    </source>
</evidence>
<organism evidence="4 5">
    <name type="scientific">Aminobacterium colombiense (strain DSM 12261 / ALA-1)</name>
    <dbReference type="NCBI Taxonomy" id="572547"/>
    <lineage>
        <taxon>Bacteria</taxon>
        <taxon>Thermotogati</taxon>
        <taxon>Synergistota</taxon>
        <taxon>Synergistia</taxon>
        <taxon>Synergistales</taxon>
        <taxon>Aminobacteriaceae</taxon>
        <taxon>Aminobacterium</taxon>
    </lineage>
</organism>
<feature type="domain" description="Zinc-ribbon" evidence="2">
    <location>
        <begin position="12"/>
        <end position="31"/>
    </location>
</feature>
<feature type="transmembrane region" description="Helical" evidence="1">
    <location>
        <begin position="117"/>
        <end position="137"/>
    </location>
</feature>
<sequence length="185" mass="21058">MAADTVERELSCVSCGAVNEPGSKYCAYCGTLLQVKHIFPAVEKAKVSFKRVSVGFVLFLTIVTLGFYQALWAFFRRKAFNQLNVSETISDWFALMPLVLLVASFAVSGNESDLERILGIATWILWIVLAFKMRRMLREYVAGFADKDFLLNVAPSSVMTFFFTFFYIQYHINRLIDIGVFKRAN</sequence>
<keyword evidence="1" id="KW-0812">Transmembrane</keyword>
<dbReference type="Pfam" id="PF13240">
    <property type="entry name" value="Zn_Ribbon_1"/>
    <property type="match status" value="1"/>
</dbReference>
<keyword evidence="5" id="KW-1185">Reference proteome</keyword>
<evidence type="ECO:0000259" key="2">
    <source>
        <dbReference type="Pfam" id="PF13240"/>
    </source>
</evidence>
<dbReference type="STRING" id="572547.Amico_1910"/>
<evidence type="ECO:0000313" key="4">
    <source>
        <dbReference type="EMBL" id="ADE58021.1"/>
    </source>
</evidence>
<keyword evidence="1" id="KW-0472">Membrane</keyword>
<feature type="domain" description="DUF4234" evidence="3">
    <location>
        <begin position="53"/>
        <end position="139"/>
    </location>
</feature>
<evidence type="ECO:0000259" key="3">
    <source>
        <dbReference type="Pfam" id="PF14018"/>
    </source>
</evidence>
<dbReference type="KEGG" id="aco:Amico_1910"/>
<accession>D5EHI9</accession>
<keyword evidence="1" id="KW-1133">Transmembrane helix</keyword>
<reference evidence="4 5" key="1">
    <citation type="journal article" date="2010" name="Stand. Genomic Sci.">
        <title>Complete genome sequence of Aminobacterium colombiense type strain (ALA-1).</title>
        <authorList>
            <person name="Chertkov O."/>
            <person name="Sikorski J."/>
            <person name="Brambilla E."/>
            <person name="Lapidus A."/>
            <person name="Copeland A."/>
            <person name="Glavina Del Rio T."/>
            <person name="Nolan M."/>
            <person name="Lucas S."/>
            <person name="Tice H."/>
            <person name="Cheng J.F."/>
            <person name="Han C."/>
            <person name="Detter J.C."/>
            <person name="Bruce D."/>
            <person name="Tapia R."/>
            <person name="Goodwin L."/>
            <person name="Pitluck S."/>
            <person name="Liolios K."/>
            <person name="Ivanova N."/>
            <person name="Mavromatis K."/>
            <person name="Ovchinnikova G."/>
            <person name="Pati A."/>
            <person name="Chen A."/>
            <person name="Palaniappan K."/>
            <person name="Land M."/>
            <person name="Hauser L."/>
            <person name="Chang Y.J."/>
            <person name="Jeffries C.D."/>
            <person name="Spring S."/>
            <person name="Rohde M."/>
            <person name="Goker M."/>
            <person name="Bristow J."/>
            <person name="Eisen J.A."/>
            <person name="Markowitz V."/>
            <person name="Hugenholtz P."/>
            <person name="Kyrpides N.C."/>
            <person name="Klenk H.P."/>
        </authorList>
    </citation>
    <scope>NUCLEOTIDE SEQUENCE [LARGE SCALE GENOMIC DNA]</scope>
    <source>
        <strain evidence="5">DSM 12261 / ALA-1</strain>
    </source>
</reference>
<dbReference type="RefSeq" id="WP_013049283.1">
    <property type="nucleotide sequence ID" value="NC_014011.1"/>
</dbReference>
<feature type="transmembrane region" description="Helical" evidence="1">
    <location>
        <begin position="92"/>
        <end position="110"/>
    </location>
</feature>
<evidence type="ECO:0008006" key="6">
    <source>
        <dbReference type="Google" id="ProtNLM"/>
    </source>
</evidence>
<dbReference type="EMBL" id="CP001997">
    <property type="protein sequence ID" value="ADE58021.1"/>
    <property type="molecule type" value="Genomic_DNA"/>
</dbReference>